<comment type="similarity">
    <text evidence="2 3">Belongs to the peptidase S26 family.</text>
</comment>
<keyword evidence="3" id="KW-0645">Protease</keyword>
<feature type="compositionally biased region" description="Low complexity" evidence="4">
    <location>
        <begin position="132"/>
        <end position="143"/>
    </location>
</feature>
<organism evidence="6 7">
    <name type="scientific">Pseudonocardia lutea</name>
    <dbReference type="NCBI Taxonomy" id="2172015"/>
    <lineage>
        <taxon>Bacteria</taxon>
        <taxon>Bacillati</taxon>
        <taxon>Actinomycetota</taxon>
        <taxon>Actinomycetes</taxon>
        <taxon>Pseudonocardiales</taxon>
        <taxon>Pseudonocardiaceae</taxon>
        <taxon>Pseudonocardia</taxon>
    </lineage>
</organism>
<dbReference type="Pfam" id="PF10502">
    <property type="entry name" value="Peptidase_S26"/>
    <property type="match status" value="1"/>
</dbReference>
<dbReference type="NCBIfam" id="TIGR02227">
    <property type="entry name" value="sigpep_I_bact"/>
    <property type="match status" value="1"/>
</dbReference>
<dbReference type="PANTHER" id="PTHR43390:SF1">
    <property type="entry name" value="CHLOROPLAST PROCESSING PEPTIDASE"/>
    <property type="match status" value="1"/>
</dbReference>
<feature type="transmembrane region" description="Helical" evidence="3">
    <location>
        <begin position="279"/>
        <end position="302"/>
    </location>
</feature>
<keyword evidence="3" id="KW-0472">Membrane</keyword>
<comment type="caution">
    <text evidence="6">The sequence shown here is derived from an EMBL/GenBank/DDBJ whole genome shotgun (WGS) entry which is preliminary data.</text>
</comment>
<accession>A0ABW1IFP0</accession>
<dbReference type="CDD" id="cd06530">
    <property type="entry name" value="S26_SPase_I"/>
    <property type="match status" value="1"/>
</dbReference>
<feature type="compositionally biased region" description="Low complexity" evidence="4">
    <location>
        <begin position="204"/>
        <end position="213"/>
    </location>
</feature>
<evidence type="ECO:0000256" key="2">
    <source>
        <dbReference type="ARBA" id="ARBA00009370"/>
    </source>
</evidence>
<dbReference type="GO" id="GO:0009003">
    <property type="term" value="F:signal peptidase activity"/>
    <property type="evidence" value="ECO:0007669"/>
    <property type="project" value="UniProtKB-EC"/>
</dbReference>
<feature type="compositionally biased region" description="Pro residues" evidence="4">
    <location>
        <begin position="144"/>
        <end position="153"/>
    </location>
</feature>
<dbReference type="SUPFAM" id="SSF51306">
    <property type="entry name" value="LexA/Signal peptidase"/>
    <property type="match status" value="1"/>
</dbReference>
<gene>
    <name evidence="6" type="primary">lepB</name>
    <name evidence="6" type="ORF">ACFQH9_29560</name>
</gene>
<name>A0ABW1IFP0_9PSEU</name>
<feature type="compositionally biased region" description="Basic residues" evidence="4">
    <location>
        <begin position="260"/>
        <end position="271"/>
    </location>
</feature>
<keyword evidence="3 6" id="KW-0378">Hydrolase</keyword>
<evidence type="ECO:0000256" key="4">
    <source>
        <dbReference type="SAM" id="MobiDB-lite"/>
    </source>
</evidence>
<dbReference type="Proteomes" id="UP001596119">
    <property type="component" value="Unassembled WGS sequence"/>
</dbReference>
<dbReference type="Gene3D" id="2.10.109.10">
    <property type="entry name" value="Umud Fragment, subunit A"/>
    <property type="match status" value="1"/>
</dbReference>
<comment type="catalytic activity">
    <reaction evidence="3">
        <text>Cleavage of hydrophobic, N-terminal signal or leader sequences from secreted and periplasmic proteins.</text>
        <dbReference type="EC" id="3.4.21.89"/>
    </reaction>
</comment>
<protein>
    <recommendedName>
        <fullName evidence="3">Signal peptidase I</fullName>
        <ecNumber evidence="3">3.4.21.89</ecNumber>
    </recommendedName>
</protein>
<keyword evidence="3" id="KW-1133">Transmembrane helix</keyword>
<feature type="compositionally biased region" description="Basic and acidic residues" evidence="4">
    <location>
        <begin position="173"/>
        <end position="189"/>
    </location>
</feature>
<evidence type="ECO:0000313" key="7">
    <source>
        <dbReference type="Proteomes" id="UP001596119"/>
    </source>
</evidence>
<dbReference type="InterPro" id="IPR019533">
    <property type="entry name" value="Peptidase_S26"/>
</dbReference>
<dbReference type="PRINTS" id="PR00727">
    <property type="entry name" value="LEADERPTASE"/>
</dbReference>
<dbReference type="EMBL" id="JBHSQK010000103">
    <property type="protein sequence ID" value="MFC5952417.1"/>
    <property type="molecule type" value="Genomic_DNA"/>
</dbReference>
<evidence type="ECO:0000313" key="6">
    <source>
        <dbReference type="EMBL" id="MFC5952417.1"/>
    </source>
</evidence>
<proteinExistence type="inferred from homology"/>
<keyword evidence="7" id="KW-1185">Reference proteome</keyword>
<feature type="region of interest" description="Disordered" evidence="4">
    <location>
        <begin position="1"/>
        <end position="271"/>
    </location>
</feature>
<dbReference type="PANTHER" id="PTHR43390">
    <property type="entry name" value="SIGNAL PEPTIDASE I"/>
    <property type="match status" value="1"/>
</dbReference>
<dbReference type="EC" id="3.4.21.89" evidence="3"/>
<keyword evidence="3" id="KW-0812">Transmembrane</keyword>
<comment type="subcellular location">
    <subcellularLocation>
        <location evidence="1">Cell membrane</location>
        <topology evidence="1">Single-pass type II membrane protein</topology>
    </subcellularLocation>
    <subcellularLocation>
        <location evidence="3">Membrane</location>
        <topology evidence="3">Single-pass type II membrane protein</topology>
    </subcellularLocation>
</comment>
<dbReference type="RefSeq" id="WP_379571288.1">
    <property type="nucleotide sequence ID" value="NZ_JBHSQK010000103.1"/>
</dbReference>
<evidence type="ECO:0000259" key="5">
    <source>
        <dbReference type="Pfam" id="PF10502"/>
    </source>
</evidence>
<sequence length="538" mass="56774">MASPELPDDRRGQPRRYGPADPSDPRSGAVAPVGEVPARHVPGTGPAGAPFPGPQGGFDGRAPGSNSYAPGRVSGSPGNGSLGNGSPSNGLQVDGTRPDGHGAWHGRGPQGPPYPGPARPVPSDGPPPRNGVPPNGERPFHAAGPPPGAPPRPAHSSPGFRPVGGALNGSGPEPRRGSPRRPLDDDRPTDVVGMPPVPAEADSEVTSEVTETTDPAPIEPQRRVDPSAAESDGVPGRHRRRAGATSGSHPASDYVPKRGPGGKKPRSGRRRRNTFWKELPLLVGVALVLTILIQAFLAKVYVIPSGSMETTLHGCTGCNNDRVLVDKVTYRFGDPQPGDVVVFRGPDSWVNTEFTVDEPTSTFGEVVQQFLSLIGLAPPDEKDFVKRVIAVGGQTVSCCDSRNRVMVDNQPLDEPYIYYLPEAGPARQIPFGPITVPQGELWVMGDSRNNSSDSRVDGHGPIPVDNVIGKARMKVLPVSRFGFIDSTNPQQSQATALGVAGDGAPLALGVLGVVPFWLLRRRSLLAAEEEFLPRRRRT</sequence>
<reference evidence="7" key="1">
    <citation type="journal article" date="2019" name="Int. J. Syst. Evol. Microbiol.">
        <title>The Global Catalogue of Microorganisms (GCM) 10K type strain sequencing project: providing services to taxonomists for standard genome sequencing and annotation.</title>
        <authorList>
            <consortium name="The Broad Institute Genomics Platform"/>
            <consortium name="The Broad Institute Genome Sequencing Center for Infectious Disease"/>
            <person name="Wu L."/>
            <person name="Ma J."/>
        </authorList>
    </citation>
    <scope>NUCLEOTIDE SEQUENCE [LARGE SCALE GENOMIC DNA]</scope>
    <source>
        <strain evidence="7">CGMCC 4.7397</strain>
    </source>
</reference>
<evidence type="ECO:0000256" key="3">
    <source>
        <dbReference type="RuleBase" id="RU362042"/>
    </source>
</evidence>
<feature type="domain" description="Peptidase S26" evidence="5">
    <location>
        <begin position="278"/>
        <end position="475"/>
    </location>
</feature>
<dbReference type="InterPro" id="IPR000223">
    <property type="entry name" value="Pept_S26A_signal_pept_1"/>
</dbReference>
<evidence type="ECO:0000256" key="1">
    <source>
        <dbReference type="ARBA" id="ARBA00004401"/>
    </source>
</evidence>
<dbReference type="InterPro" id="IPR036286">
    <property type="entry name" value="LexA/Signal_pep-like_sf"/>
</dbReference>
<feature type="compositionally biased region" description="Pro residues" evidence="4">
    <location>
        <begin position="110"/>
        <end position="131"/>
    </location>
</feature>